<dbReference type="InterPro" id="IPR041698">
    <property type="entry name" value="Methyltransf_25"/>
</dbReference>
<sequence>MGTSEEQRTKQAEQLRLLRNPYTGNTVFRDDGVLIDSESGEQFPIRDGIPVLLREEDVVGINRRMQWTFDLQSYIYDLSRSRILSGLEAGRSEYSEQLDVNPGDRVLESCVGTGLQLRNLQENGKEADYFGVDISYGMLKKCQKNARKWRMNVGLVQGNAEQLPYADDTFDVVFEFGGILFVPEKVEATLQEMIRVTKPSGQVAFVTPTAKLLDANLFVKAGLKWFGIPAEPGPWESALEVVPNIATNKFQKDIWNGKLSVISFQKPEK</sequence>
<dbReference type="Pfam" id="PF13649">
    <property type="entry name" value="Methyltransf_25"/>
    <property type="match status" value="1"/>
</dbReference>
<dbReference type="CDD" id="cd02440">
    <property type="entry name" value="AdoMet_MTases"/>
    <property type="match status" value="1"/>
</dbReference>
<dbReference type="Gene3D" id="3.40.50.150">
    <property type="entry name" value="Vaccinia Virus protein VP39"/>
    <property type="match status" value="1"/>
</dbReference>
<dbReference type="Proteomes" id="UP000281431">
    <property type="component" value="Unassembled WGS sequence"/>
</dbReference>
<name>A0A3N6MPQ8_NATCH</name>
<accession>A0A3N6MPQ8</accession>
<evidence type="ECO:0000313" key="2">
    <source>
        <dbReference type="EMBL" id="RQG99580.1"/>
    </source>
</evidence>
<keyword evidence="2" id="KW-0489">Methyltransferase</keyword>
<dbReference type="EMBL" id="REFZ01000008">
    <property type="protein sequence ID" value="RQG99580.1"/>
    <property type="molecule type" value="Genomic_DNA"/>
</dbReference>
<organism evidence="2 3">
    <name type="scientific">Natrarchaeobius chitinivorans</name>
    <dbReference type="NCBI Taxonomy" id="1679083"/>
    <lineage>
        <taxon>Archaea</taxon>
        <taxon>Methanobacteriati</taxon>
        <taxon>Methanobacteriota</taxon>
        <taxon>Stenosarchaea group</taxon>
        <taxon>Halobacteria</taxon>
        <taxon>Halobacteriales</taxon>
        <taxon>Natrialbaceae</taxon>
        <taxon>Natrarchaeobius</taxon>
    </lineage>
</organism>
<comment type="caution">
    <text evidence="2">The sequence shown here is derived from an EMBL/GenBank/DDBJ whole genome shotgun (WGS) entry which is preliminary data.</text>
</comment>
<dbReference type="OrthoDB" id="6027at2157"/>
<dbReference type="AlphaFoldDB" id="A0A3N6MPQ8"/>
<protein>
    <submittedName>
        <fullName evidence="2">Methyltransferase domain-containing protein</fullName>
    </submittedName>
</protein>
<keyword evidence="3" id="KW-1185">Reference proteome</keyword>
<dbReference type="GO" id="GO:0008168">
    <property type="term" value="F:methyltransferase activity"/>
    <property type="evidence" value="ECO:0007669"/>
    <property type="project" value="UniProtKB-KW"/>
</dbReference>
<keyword evidence="2" id="KW-0808">Transferase</keyword>
<dbReference type="SUPFAM" id="SSF158997">
    <property type="entry name" value="Trm112p-like"/>
    <property type="match status" value="1"/>
</dbReference>
<evidence type="ECO:0000259" key="1">
    <source>
        <dbReference type="Pfam" id="PF13649"/>
    </source>
</evidence>
<evidence type="ECO:0000313" key="3">
    <source>
        <dbReference type="Proteomes" id="UP000281431"/>
    </source>
</evidence>
<reference evidence="2 3" key="1">
    <citation type="submission" date="2018-10" db="EMBL/GenBank/DDBJ databases">
        <title>Natrarchaeobius chitinivorans gen. nov., sp. nov., and Natrarchaeobius haloalkaliphilus sp. nov., alkaliphilic, chitin-utilizing haloarchaea from hypersaline alkaline lakes.</title>
        <authorList>
            <person name="Sorokin D.Y."/>
            <person name="Elcheninov A.G."/>
            <person name="Kostrikina N.A."/>
            <person name="Bale N.J."/>
            <person name="Sinninghe Damste J.S."/>
            <person name="Khijniak T.V."/>
            <person name="Kublanov I.V."/>
            <person name="Toshchakov S.V."/>
        </authorList>
    </citation>
    <scope>NUCLEOTIDE SEQUENCE [LARGE SCALE GENOMIC DNA]</scope>
    <source>
        <strain evidence="2 3">AArcht7</strain>
    </source>
</reference>
<feature type="domain" description="Methyltransferase" evidence="1">
    <location>
        <begin position="106"/>
        <end position="201"/>
    </location>
</feature>
<dbReference type="GO" id="GO:0032259">
    <property type="term" value="P:methylation"/>
    <property type="evidence" value="ECO:0007669"/>
    <property type="project" value="UniProtKB-KW"/>
</dbReference>
<proteinExistence type="predicted"/>
<dbReference type="Gene3D" id="2.20.25.10">
    <property type="match status" value="1"/>
</dbReference>
<dbReference type="InterPro" id="IPR029063">
    <property type="entry name" value="SAM-dependent_MTases_sf"/>
</dbReference>
<dbReference type="SUPFAM" id="SSF53335">
    <property type="entry name" value="S-adenosyl-L-methionine-dependent methyltransferases"/>
    <property type="match status" value="1"/>
</dbReference>
<dbReference type="PANTHER" id="PTHR43591">
    <property type="entry name" value="METHYLTRANSFERASE"/>
    <property type="match status" value="1"/>
</dbReference>
<gene>
    <name evidence="2" type="ORF">EA472_12970</name>
</gene>